<proteinExistence type="predicted"/>
<dbReference type="EMBL" id="JBJQOH010000008">
    <property type="protein sequence ID" value="KAL3677082.1"/>
    <property type="molecule type" value="Genomic_DNA"/>
</dbReference>
<name>A0ABD3GET0_9MARC</name>
<evidence type="ECO:0000256" key="1">
    <source>
        <dbReference type="SAM" id="Coils"/>
    </source>
</evidence>
<protein>
    <submittedName>
        <fullName evidence="2">Uncharacterized protein</fullName>
    </submittedName>
</protein>
<keyword evidence="3" id="KW-1185">Reference proteome</keyword>
<accession>A0ABD3GET0</accession>
<dbReference type="AlphaFoldDB" id="A0ABD3GET0"/>
<evidence type="ECO:0000313" key="3">
    <source>
        <dbReference type="Proteomes" id="UP001633002"/>
    </source>
</evidence>
<reference evidence="2 3" key="1">
    <citation type="submission" date="2024-09" db="EMBL/GenBank/DDBJ databases">
        <title>Chromosome-scale assembly of Riccia sorocarpa.</title>
        <authorList>
            <person name="Paukszto L."/>
        </authorList>
    </citation>
    <scope>NUCLEOTIDE SEQUENCE [LARGE SCALE GENOMIC DNA]</scope>
    <source>
        <strain evidence="2">LP-2024</strain>
        <tissue evidence="2">Aerial parts of the thallus</tissue>
    </source>
</reference>
<dbReference type="Proteomes" id="UP001633002">
    <property type="component" value="Unassembled WGS sequence"/>
</dbReference>
<evidence type="ECO:0000313" key="2">
    <source>
        <dbReference type="EMBL" id="KAL3677082.1"/>
    </source>
</evidence>
<feature type="coiled-coil region" evidence="1">
    <location>
        <begin position="96"/>
        <end position="158"/>
    </location>
</feature>
<sequence length="188" mass="21595">MQPTGRHACHGRPLKFSSRACGESSGGLRWHNAINAELVTCRGTLACNGSGVLHVKDVLHVWMAFPRLTSAALRHSGTKRSSPNGDRLPEAVKERLLHMELENGFLEEQVRLLEEECRKYRLRIDELRAELRERTDELLQYKNRVAEYNADIREQLEANDAAWAKIRSLIDENKAFRRQIDENSQPDH</sequence>
<organism evidence="2 3">
    <name type="scientific">Riccia sorocarpa</name>
    <dbReference type="NCBI Taxonomy" id="122646"/>
    <lineage>
        <taxon>Eukaryota</taxon>
        <taxon>Viridiplantae</taxon>
        <taxon>Streptophyta</taxon>
        <taxon>Embryophyta</taxon>
        <taxon>Marchantiophyta</taxon>
        <taxon>Marchantiopsida</taxon>
        <taxon>Marchantiidae</taxon>
        <taxon>Marchantiales</taxon>
        <taxon>Ricciaceae</taxon>
        <taxon>Riccia</taxon>
    </lineage>
</organism>
<comment type="caution">
    <text evidence="2">The sequence shown here is derived from an EMBL/GenBank/DDBJ whole genome shotgun (WGS) entry which is preliminary data.</text>
</comment>
<gene>
    <name evidence="2" type="ORF">R1sor_027030</name>
</gene>
<keyword evidence="1" id="KW-0175">Coiled coil</keyword>